<dbReference type="Proteomes" id="UP000193553">
    <property type="component" value="Unassembled WGS sequence"/>
</dbReference>
<gene>
    <name evidence="1" type="ORF">BSZ18_29190</name>
</gene>
<dbReference type="AlphaFoldDB" id="A0A1X3GZR0"/>
<evidence type="ECO:0000313" key="1">
    <source>
        <dbReference type="EMBL" id="OSJ04130.1"/>
    </source>
</evidence>
<organism evidence="1 2">
    <name type="scientific">Bradyrhizobium canariense</name>
    <dbReference type="NCBI Taxonomy" id="255045"/>
    <lineage>
        <taxon>Bacteria</taxon>
        <taxon>Pseudomonadati</taxon>
        <taxon>Pseudomonadota</taxon>
        <taxon>Alphaproteobacteria</taxon>
        <taxon>Hyphomicrobiales</taxon>
        <taxon>Nitrobacteraceae</taxon>
        <taxon>Bradyrhizobium</taxon>
    </lineage>
</organism>
<protein>
    <submittedName>
        <fullName evidence="1">Uncharacterized protein</fullName>
    </submittedName>
</protein>
<accession>A0A1X3GZR0</accession>
<evidence type="ECO:0000313" key="2">
    <source>
        <dbReference type="Proteomes" id="UP000193553"/>
    </source>
</evidence>
<name>A0A1X3GZR0_9BRAD</name>
<proteinExistence type="predicted"/>
<comment type="caution">
    <text evidence="1">The sequence shown here is derived from an EMBL/GenBank/DDBJ whole genome shotgun (WGS) entry which is preliminary data.</text>
</comment>
<sequence>MAQVLGSIGVLARKDVIEHLSMASSSWDTVSAMASIDDRLNEIRSVRNDIWRCRRRLQSELDDLQRKLLEEHLLERQSAFERLVSATFPFTLRL</sequence>
<dbReference type="EMBL" id="NAFI01000185">
    <property type="protein sequence ID" value="OSJ04130.1"/>
    <property type="molecule type" value="Genomic_DNA"/>
</dbReference>
<reference evidence="1 2" key="1">
    <citation type="submission" date="2017-03" db="EMBL/GenBank/DDBJ databases">
        <title>Whole genome sequences of fourteen strains of Bradyrhizobium canariense and one strain of Bradyrhizobium japonicum isolated from Lupinus (Papilionoideae: Genisteae) species in Algeria.</title>
        <authorList>
            <person name="Crovadore J."/>
            <person name="Chekireb D."/>
            <person name="Brachmann A."/>
            <person name="Chablais R."/>
            <person name="Cochard B."/>
            <person name="Lefort F."/>
        </authorList>
    </citation>
    <scope>NUCLEOTIDE SEQUENCE [LARGE SCALE GENOMIC DNA]</scope>
    <source>
        <strain evidence="1 2">UBMA195</strain>
    </source>
</reference>